<dbReference type="AlphaFoldDB" id="A0A6I9R2N4"/>
<dbReference type="PANTHER" id="PTHR33142:SF89">
    <property type="entry name" value="CYCLIN-DEPENDENT PROTEIN KINASE INHIBITOR SMR2"/>
    <property type="match status" value="1"/>
</dbReference>
<evidence type="ECO:0000256" key="2">
    <source>
        <dbReference type="ARBA" id="ARBA00023306"/>
    </source>
</evidence>
<dbReference type="InterPro" id="IPR040389">
    <property type="entry name" value="SMR"/>
</dbReference>
<dbReference type="GO" id="GO:0032875">
    <property type="term" value="P:regulation of DNA endoreduplication"/>
    <property type="evidence" value="ECO:0007669"/>
    <property type="project" value="InterPro"/>
</dbReference>
<sequence length="123" mass="13994">MSASPDFSAVPSESVLRPIVTVFPIEDRDKLSSFVNGEDGVNECRTPTSEESRIPPVPSSCPPAPKKPRQVLLCKRRLSELELFSARLEEIEVWFRQRDRPMTTVPSLPCRSKKRKRRCLGKK</sequence>
<feature type="compositionally biased region" description="Basic residues" evidence="3">
    <location>
        <begin position="111"/>
        <end position="123"/>
    </location>
</feature>
<dbReference type="GO" id="GO:0004860">
    <property type="term" value="F:protein kinase inhibitor activity"/>
    <property type="evidence" value="ECO:0007669"/>
    <property type="project" value="UniProtKB-KW"/>
</dbReference>
<dbReference type="Proteomes" id="UP000504607">
    <property type="component" value="Chromosome 4"/>
</dbReference>
<evidence type="ECO:0000256" key="3">
    <source>
        <dbReference type="SAM" id="MobiDB-lite"/>
    </source>
</evidence>
<keyword evidence="4" id="KW-1185">Reference proteome</keyword>
<evidence type="ECO:0000313" key="4">
    <source>
        <dbReference type="Proteomes" id="UP000504607"/>
    </source>
</evidence>
<feature type="compositionally biased region" description="Pro residues" evidence="3">
    <location>
        <begin position="55"/>
        <end position="65"/>
    </location>
</feature>
<proteinExistence type="predicted"/>
<keyword evidence="2" id="KW-0131">Cell cycle</keyword>
<dbReference type="InParanoid" id="A0A6I9R2N4"/>
<protein>
    <submittedName>
        <fullName evidence="5">Cyclin-dependent protein kinase inhibitor SMR1</fullName>
    </submittedName>
</protein>
<gene>
    <name evidence="5" type="primary">LOC105042922</name>
</gene>
<accession>A0A6I9R2N4</accession>
<evidence type="ECO:0000256" key="1">
    <source>
        <dbReference type="ARBA" id="ARBA00023013"/>
    </source>
</evidence>
<dbReference type="PANTHER" id="PTHR33142">
    <property type="entry name" value="CYCLIN-DEPENDENT PROTEIN KINASE INHIBITOR SMR13"/>
    <property type="match status" value="1"/>
</dbReference>
<feature type="region of interest" description="Disordered" evidence="3">
    <location>
        <begin position="42"/>
        <end position="66"/>
    </location>
</feature>
<organism evidence="4 5">
    <name type="scientific">Elaeis guineensis var. tenera</name>
    <name type="common">Oil palm</name>
    <dbReference type="NCBI Taxonomy" id="51953"/>
    <lineage>
        <taxon>Eukaryota</taxon>
        <taxon>Viridiplantae</taxon>
        <taxon>Streptophyta</taxon>
        <taxon>Embryophyta</taxon>
        <taxon>Tracheophyta</taxon>
        <taxon>Spermatophyta</taxon>
        <taxon>Magnoliopsida</taxon>
        <taxon>Liliopsida</taxon>
        <taxon>Arecaceae</taxon>
        <taxon>Arecoideae</taxon>
        <taxon>Cocoseae</taxon>
        <taxon>Elaeidinae</taxon>
        <taxon>Elaeis</taxon>
    </lineage>
</organism>
<dbReference type="RefSeq" id="XP_010918593.1">
    <property type="nucleotide sequence ID" value="XM_010920291.3"/>
</dbReference>
<keyword evidence="1 5" id="KW-0649">Protein kinase inhibitor</keyword>
<name>A0A6I9R2N4_ELAGV</name>
<reference evidence="5" key="1">
    <citation type="submission" date="2025-08" db="UniProtKB">
        <authorList>
            <consortium name="RefSeq"/>
        </authorList>
    </citation>
    <scope>IDENTIFICATION</scope>
</reference>
<dbReference type="OrthoDB" id="771702at2759"/>
<evidence type="ECO:0000313" key="5">
    <source>
        <dbReference type="RefSeq" id="XP_010918593.1"/>
    </source>
</evidence>
<feature type="region of interest" description="Disordered" evidence="3">
    <location>
        <begin position="102"/>
        <end position="123"/>
    </location>
</feature>